<proteinExistence type="predicted"/>
<dbReference type="InterPro" id="IPR013159">
    <property type="entry name" value="DnaA_C"/>
</dbReference>
<name>A0A445N0Z0_9BACT</name>
<reference evidence="2" key="1">
    <citation type="submission" date="2018-01" db="EMBL/GenBank/DDBJ databases">
        <authorList>
            <person name="Regsiter A."/>
            <person name="William W."/>
        </authorList>
    </citation>
    <scope>NUCLEOTIDE SEQUENCE</scope>
    <source>
        <strain evidence="2">TRIP AH-1</strain>
    </source>
</reference>
<dbReference type="GO" id="GO:0043565">
    <property type="term" value="F:sequence-specific DNA binding"/>
    <property type="evidence" value="ECO:0007669"/>
    <property type="project" value="InterPro"/>
</dbReference>
<evidence type="ECO:0000259" key="1">
    <source>
        <dbReference type="SMART" id="SM00760"/>
    </source>
</evidence>
<dbReference type="InterPro" id="IPR010921">
    <property type="entry name" value="Trp_repressor/repl_initiator"/>
</dbReference>
<dbReference type="EMBL" id="OJIN01000194">
    <property type="protein sequence ID" value="SPD75272.1"/>
    <property type="molecule type" value="Genomic_DNA"/>
</dbReference>
<dbReference type="GO" id="GO:0005524">
    <property type="term" value="F:ATP binding"/>
    <property type="evidence" value="ECO:0007669"/>
    <property type="project" value="InterPro"/>
</dbReference>
<dbReference type="GO" id="GO:0006275">
    <property type="term" value="P:regulation of DNA replication"/>
    <property type="evidence" value="ECO:0007669"/>
    <property type="project" value="InterPro"/>
</dbReference>
<protein>
    <recommendedName>
        <fullName evidence="1">Chromosomal replication initiator DnaA C-terminal domain-containing protein</fullName>
    </recommendedName>
</protein>
<sequence>MVLKAGIFFLTIRVVIIFYETFRIEKADIYSGSRERPESDARSLYCYWAVRELGYSMRELAKKLGMTAPGVGYAVARGKTISKLTHFHFKISVT</sequence>
<organism evidence="2">
    <name type="scientific">uncultured Desulfobacterium sp</name>
    <dbReference type="NCBI Taxonomy" id="201089"/>
    <lineage>
        <taxon>Bacteria</taxon>
        <taxon>Pseudomonadati</taxon>
        <taxon>Thermodesulfobacteriota</taxon>
        <taxon>Desulfobacteria</taxon>
        <taxon>Desulfobacterales</taxon>
        <taxon>Desulfobacteriaceae</taxon>
        <taxon>Desulfobacterium</taxon>
        <taxon>environmental samples</taxon>
    </lineage>
</organism>
<evidence type="ECO:0000313" key="2">
    <source>
        <dbReference type="EMBL" id="SPD75272.1"/>
    </source>
</evidence>
<dbReference type="GO" id="GO:0006270">
    <property type="term" value="P:DNA replication initiation"/>
    <property type="evidence" value="ECO:0007669"/>
    <property type="project" value="InterPro"/>
</dbReference>
<dbReference type="Gene3D" id="1.10.1750.10">
    <property type="match status" value="1"/>
</dbReference>
<dbReference type="SUPFAM" id="SSF48295">
    <property type="entry name" value="TrpR-like"/>
    <property type="match status" value="1"/>
</dbReference>
<feature type="domain" description="Chromosomal replication initiator DnaA C-terminal" evidence="1">
    <location>
        <begin position="11"/>
        <end position="78"/>
    </location>
</feature>
<accession>A0A445N0Z0</accession>
<dbReference type="SMART" id="SM00760">
    <property type="entry name" value="Bac_DnaA_C"/>
    <property type="match status" value="1"/>
</dbReference>
<gene>
    <name evidence="2" type="ORF">PITCH_A510007</name>
</gene>
<dbReference type="AlphaFoldDB" id="A0A445N0Z0"/>